<accession>S9UEK2</accession>
<dbReference type="PROSITE" id="PS51194">
    <property type="entry name" value="HELICASE_CTER"/>
    <property type="match status" value="1"/>
</dbReference>
<feature type="compositionally biased region" description="Basic and acidic residues" evidence="8">
    <location>
        <begin position="184"/>
        <end position="197"/>
    </location>
</feature>
<evidence type="ECO:0000256" key="1">
    <source>
        <dbReference type="ARBA" id="ARBA00012552"/>
    </source>
</evidence>
<reference evidence="10 11" key="1">
    <citation type="journal article" date="2013" name="PLoS ONE">
        <title>Predicting the Proteins of Angomonas deanei, Strigomonas culicis and Their Respective Endosymbionts Reveals New Aspects of the Trypanosomatidae Family.</title>
        <authorList>
            <person name="Motta M.C."/>
            <person name="Martins A.C."/>
            <person name="de Souza S.S."/>
            <person name="Catta-Preta C.M."/>
            <person name="Silva R."/>
            <person name="Klein C.C."/>
            <person name="de Almeida L.G."/>
            <person name="de Lima Cunha O."/>
            <person name="Ciapina L.P."/>
            <person name="Brocchi M."/>
            <person name="Colabardini A.C."/>
            <person name="de Araujo Lima B."/>
            <person name="Machado C.R."/>
            <person name="de Almeida Soares C.M."/>
            <person name="Probst C.M."/>
            <person name="de Menezes C.B."/>
            <person name="Thompson C.E."/>
            <person name="Bartholomeu D.C."/>
            <person name="Gradia D.F."/>
            <person name="Pavoni D.P."/>
            <person name="Grisard E.C."/>
            <person name="Fantinatti-Garboggini F."/>
            <person name="Marchini F.K."/>
            <person name="Rodrigues-Luiz G.F."/>
            <person name="Wagner G."/>
            <person name="Goldman G.H."/>
            <person name="Fietto J.L."/>
            <person name="Elias M.C."/>
            <person name="Goldman M.H."/>
            <person name="Sagot M.F."/>
            <person name="Pereira M."/>
            <person name="Stoco P.H."/>
            <person name="de Mendonca-Neto R.P."/>
            <person name="Teixeira S.M."/>
            <person name="Maciel T.E."/>
            <person name="de Oliveira Mendes T.A."/>
            <person name="Urmenyi T.P."/>
            <person name="de Souza W."/>
            <person name="Schenkman S."/>
            <person name="de Vasconcelos A.T."/>
        </authorList>
    </citation>
    <scope>NUCLEOTIDE SEQUENCE [LARGE SCALE GENOMIC DNA]</scope>
</reference>
<evidence type="ECO:0000256" key="6">
    <source>
        <dbReference type="ARBA" id="ARBA00022884"/>
    </source>
</evidence>
<keyword evidence="6" id="KW-0694">RNA-binding</keyword>
<dbReference type="EMBL" id="ATMH01004656">
    <property type="protein sequence ID" value="EPY29237.1"/>
    <property type="molecule type" value="Genomic_DNA"/>
</dbReference>
<dbReference type="SMART" id="SM00490">
    <property type="entry name" value="HELICc"/>
    <property type="match status" value="1"/>
</dbReference>
<dbReference type="AlphaFoldDB" id="S9UEK2"/>
<evidence type="ECO:0000313" key="10">
    <source>
        <dbReference type="EMBL" id="EPY29237.1"/>
    </source>
</evidence>
<evidence type="ECO:0000256" key="4">
    <source>
        <dbReference type="ARBA" id="ARBA00022806"/>
    </source>
</evidence>
<keyword evidence="4 10" id="KW-0347">Helicase</keyword>
<dbReference type="GO" id="GO:0016787">
    <property type="term" value="F:hydrolase activity"/>
    <property type="evidence" value="ECO:0007669"/>
    <property type="project" value="UniProtKB-KW"/>
</dbReference>
<comment type="caution">
    <text evidence="10">The sequence shown here is derived from an EMBL/GenBank/DDBJ whole genome shotgun (WGS) entry which is preliminary data.</text>
</comment>
<dbReference type="EC" id="3.6.4.13" evidence="1"/>
<dbReference type="Pfam" id="PF00271">
    <property type="entry name" value="Helicase_C"/>
    <property type="match status" value="2"/>
</dbReference>
<dbReference type="SUPFAM" id="SSF52540">
    <property type="entry name" value="P-loop containing nucleoside triphosphate hydrolases"/>
    <property type="match status" value="2"/>
</dbReference>
<sequence length="421" mass="47117">MVMDEADIVVSSAEHSLRTVQSVLPPSMQVVLSSATLTDGVATIKGQLLHNPTNIVLTAESVRESAAVAADNGPLVESRIVVKEGKKDTLKQFYLVSSDECHHYTLLYSLYRFALINGKTLVFVDEDDQTYKLQHFLESMGVATLVYDASLPINVRLDTLRRFQSGTVSTLVCTDGTLESAERLCGEHQEDRAQEKTGKKKRARDEGEDEAPSALHRGIDFSNVKNVILFNGVDASSSTELSRYTHRVGRTARAGAEGISITFFSVPQARRNLSEMRSYCESKGTRFRPFKKLQRAKAAKLQYRVDSVLSSVTRNATRKLRVATVAAELNRSSYLAQHMSQRDTDALRRIVNRSKDNVKIEPSVLDVPEYMKLNVDEVKDFTRRVRADQTRSSKFKKATKKKSEDPLKAVAAKIRAKRKKK</sequence>
<dbReference type="GO" id="GO:0005829">
    <property type="term" value="C:cytosol"/>
    <property type="evidence" value="ECO:0007669"/>
    <property type="project" value="TreeGrafter"/>
</dbReference>
<protein>
    <recommendedName>
        <fullName evidence="1">RNA helicase</fullName>
        <ecNumber evidence="1">3.6.4.13</ecNumber>
    </recommendedName>
</protein>
<keyword evidence="3" id="KW-0378">Hydrolase</keyword>
<dbReference type="GO" id="GO:0005524">
    <property type="term" value="F:ATP binding"/>
    <property type="evidence" value="ECO:0007669"/>
    <property type="project" value="UniProtKB-KW"/>
</dbReference>
<feature type="domain" description="Helicase C-terminal" evidence="9">
    <location>
        <begin position="89"/>
        <end position="309"/>
    </location>
</feature>
<dbReference type="Gene3D" id="3.40.50.300">
    <property type="entry name" value="P-loop containing nucleotide triphosphate hydrolases"/>
    <property type="match status" value="2"/>
</dbReference>
<name>S9UEK2_9TRYP</name>
<evidence type="ECO:0000256" key="7">
    <source>
        <dbReference type="ARBA" id="ARBA00047984"/>
    </source>
</evidence>
<feature type="region of interest" description="Disordered" evidence="8">
    <location>
        <begin position="184"/>
        <end position="215"/>
    </location>
</feature>
<keyword evidence="11" id="KW-1185">Reference proteome</keyword>
<dbReference type="Proteomes" id="UP000015354">
    <property type="component" value="Unassembled WGS sequence"/>
</dbReference>
<keyword evidence="5" id="KW-0067">ATP-binding</keyword>
<evidence type="ECO:0000256" key="5">
    <source>
        <dbReference type="ARBA" id="ARBA00022840"/>
    </source>
</evidence>
<evidence type="ECO:0000259" key="9">
    <source>
        <dbReference type="PROSITE" id="PS51194"/>
    </source>
</evidence>
<evidence type="ECO:0000256" key="2">
    <source>
        <dbReference type="ARBA" id="ARBA00022741"/>
    </source>
</evidence>
<dbReference type="OrthoDB" id="275716at2759"/>
<proteinExistence type="predicted"/>
<organism evidence="10 11">
    <name type="scientific">Strigomonas culicis</name>
    <dbReference type="NCBI Taxonomy" id="28005"/>
    <lineage>
        <taxon>Eukaryota</taxon>
        <taxon>Discoba</taxon>
        <taxon>Euglenozoa</taxon>
        <taxon>Kinetoplastea</taxon>
        <taxon>Metakinetoplastina</taxon>
        <taxon>Trypanosomatida</taxon>
        <taxon>Trypanosomatidae</taxon>
        <taxon>Strigomonadinae</taxon>
        <taxon>Strigomonas</taxon>
    </lineage>
</organism>
<dbReference type="GO" id="GO:0003723">
    <property type="term" value="F:RNA binding"/>
    <property type="evidence" value="ECO:0007669"/>
    <property type="project" value="UniProtKB-KW"/>
</dbReference>
<dbReference type="CDD" id="cd18787">
    <property type="entry name" value="SF2_C_DEAD"/>
    <property type="match status" value="1"/>
</dbReference>
<keyword evidence="2" id="KW-0547">Nucleotide-binding</keyword>
<evidence type="ECO:0000256" key="3">
    <source>
        <dbReference type="ARBA" id="ARBA00022801"/>
    </source>
</evidence>
<gene>
    <name evidence="10" type="ORF">STCU_04656</name>
</gene>
<dbReference type="InterPro" id="IPR001650">
    <property type="entry name" value="Helicase_C-like"/>
</dbReference>
<comment type="catalytic activity">
    <reaction evidence="7">
        <text>ATP + H2O = ADP + phosphate + H(+)</text>
        <dbReference type="Rhea" id="RHEA:13065"/>
        <dbReference type="ChEBI" id="CHEBI:15377"/>
        <dbReference type="ChEBI" id="CHEBI:15378"/>
        <dbReference type="ChEBI" id="CHEBI:30616"/>
        <dbReference type="ChEBI" id="CHEBI:43474"/>
        <dbReference type="ChEBI" id="CHEBI:456216"/>
        <dbReference type="EC" id="3.6.4.13"/>
    </reaction>
</comment>
<dbReference type="PANTHER" id="PTHR47959">
    <property type="entry name" value="ATP-DEPENDENT RNA HELICASE RHLE-RELATED"/>
    <property type="match status" value="1"/>
</dbReference>
<evidence type="ECO:0000313" key="11">
    <source>
        <dbReference type="Proteomes" id="UP000015354"/>
    </source>
</evidence>
<dbReference type="PANTHER" id="PTHR47959:SF21">
    <property type="entry name" value="DEAD-BOX HELICASE 56"/>
    <property type="match status" value="1"/>
</dbReference>
<evidence type="ECO:0000256" key="8">
    <source>
        <dbReference type="SAM" id="MobiDB-lite"/>
    </source>
</evidence>
<dbReference type="InterPro" id="IPR050079">
    <property type="entry name" value="DEAD_box_RNA_helicase"/>
</dbReference>
<dbReference type="GO" id="GO:0003724">
    <property type="term" value="F:RNA helicase activity"/>
    <property type="evidence" value="ECO:0007669"/>
    <property type="project" value="UniProtKB-EC"/>
</dbReference>
<feature type="region of interest" description="Disordered" evidence="8">
    <location>
        <begin position="387"/>
        <end position="421"/>
    </location>
</feature>
<dbReference type="InterPro" id="IPR027417">
    <property type="entry name" value="P-loop_NTPase"/>
</dbReference>